<dbReference type="PANTHER" id="PTHR32481:SF0">
    <property type="entry name" value="AMINOPEPTIDASE YPDE-RELATED"/>
    <property type="match status" value="1"/>
</dbReference>
<keyword evidence="2 7" id="KW-0031">Aminopeptidase</keyword>
<keyword evidence="8" id="KW-1185">Reference proteome</keyword>
<sequence>MDQETLALFRTLTELPGTSGNEHAVRKFMKSELEKYSDEIVQDRLGSIFGLKKGPVDGPTVLVAGHMDEVGFMVTSITDNGMIRFQPLGGWWSQVLLAQRVQIITDNGPVIGVIGSIPPHLLEESQRSKPMDIKNMLIDIGADDKEDAMKIGIIPGQQIVPICPFTPMANEKKILAKSWDNRYGCGLAIELLKDVQGETLPNNLYSGATVQEEVGLRGAQTSAFMIKPDIFFALDASPANDMSGNKSEFGQLGKGALLRILDRTMVTHKGMREFILDTAETHSIPYQYFVSQGGTDAGRVHQANEGIPSGVIGICSRYIHTAASMIHIDDYAAARELIGKLVRACDKTTLESILNNG</sequence>
<dbReference type="InterPro" id="IPR008007">
    <property type="entry name" value="Peptidase_M42"/>
</dbReference>
<accession>A0ABR6CMN6</accession>
<reference evidence="7 8" key="1">
    <citation type="submission" date="2020-08" db="EMBL/GenBank/DDBJ databases">
        <title>Genomic Encyclopedia of Type Strains, Phase IV (KMG-IV): sequencing the most valuable type-strain genomes for metagenomic binning, comparative biology and taxonomic classification.</title>
        <authorList>
            <person name="Goeker M."/>
        </authorList>
    </citation>
    <scope>NUCLEOTIDE SEQUENCE [LARGE SCALE GENOMIC DNA]</scope>
    <source>
        <strain evidence="7 8">DSM 105481</strain>
    </source>
</reference>
<dbReference type="SUPFAM" id="SSF53187">
    <property type="entry name" value="Zn-dependent exopeptidases"/>
    <property type="match status" value="1"/>
</dbReference>
<evidence type="ECO:0000313" key="8">
    <source>
        <dbReference type="Proteomes" id="UP000626697"/>
    </source>
</evidence>
<gene>
    <name evidence="7" type="ORF">HNP81_001538</name>
</gene>
<evidence type="ECO:0000256" key="5">
    <source>
        <dbReference type="ARBA" id="ARBA00022801"/>
    </source>
</evidence>
<evidence type="ECO:0000256" key="3">
    <source>
        <dbReference type="ARBA" id="ARBA00022670"/>
    </source>
</evidence>
<evidence type="ECO:0000256" key="2">
    <source>
        <dbReference type="ARBA" id="ARBA00022438"/>
    </source>
</evidence>
<dbReference type="Gene3D" id="3.40.630.10">
    <property type="entry name" value="Zn peptidases"/>
    <property type="match status" value="1"/>
</dbReference>
<dbReference type="RefSeq" id="WP_028392287.1">
    <property type="nucleotide sequence ID" value="NZ_JACJHX010000003.1"/>
</dbReference>
<dbReference type="CDD" id="cd05656">
    <property type="entry name" value="M42_Frv"/>
    <property type="match status" value="1"/>
</dbReference>
<name>A0ABR6CMN6_9BACI</name>
<comment type="caution">
    <text evidence="7">The sequence shown here is derived from an EMBL/GenBank/DDBJ whole genome shotgun (WGS) entry which is preliminary data.</text>
</comment>
<evidence type="ECO:0000313" key="7">
    <source>
        <dbReference type="EMBL" id="MBA9026253.1"/>
    </source>
</evidence>
<evidence type="ECO:0000256" key="1">
    <source>
        <dbReference type="ARBA" id="ARBA00006272"/>
    </source>
</evidence>
<proteinExistence type="inferred from homology"/>
<evidence type="ECO:0000256" key="6">
    <source>
        <dbReference type="PIRNR" id="PIRNR001123"/>
    </source>
</evidence>
<keyword evidence="3" id="KW-0645">Protease</keyword>
<dbReference type="InterPro" id="IPR051464">
    <property type="entry name" value="Peptidase_M42_aminopept"/>
</dbReference>
<dbReference type="PIRSF" id="PIRSF001123">
    <property type="entry name" value="PepA_GA"/>
    <property type="match status" value="1"/>
</dbReference>
<protein>
    <submittedName>
        <fullName evidence="7">Aminopeptidase FrvX</fullName>
    </submittedName>
</protein>
<dbReference type="GO" id="GO:0004177">
    <property type="term" value="F:aminopeptidase activity"/>
    <property type="evidence" value="ECO:0007669"/>
    <property type="project" value="UniProtKB-KW"/>
</dbReference>
<dbReference type="InterPro" id="IPR023367">
    <property type="entry name" value="Peptidase_M42_dom2"/>
</dbReference>
<comment type="similarity">
    <text evidence="1 6">Belongs to the peptidase M42 family.</text>
</comment>
<dbReference type="SUPFAM" id="SSF101821">
    <property type="entry name" value="Aminopeptidase/glucanase lid domain"/>
    <property type="match status" value="1"/>
</dbReference>
<dbReference type="Gene3D" id="2.40.30.40">
    <property type="entry name" value="Peptidase M42, domain 2"/>
    <property type="match status" value="1"/>
</dbReference>
<dbReference type="EMBL" id="JACJHX010000003">
    <property type="protein sequence ID" value="MBA9026253.1"/>
    <property type="molecule type" value="Genomic_DNA"/>
</dbReference>
<keyword evidence="4" id="KW-0479">Metal-binding</keyword>
<dbReference type="PANTHER" id="PTHR32481">
    <property type="entry name" value="AMINOPEPTIDASE"/>
    <property type="match status" value="1"/>
</dbReference>
<organism evidence="7 8">
    <name type="scientific">Peribacillus huizhouensis</name>
    <dbReference type="NCBI Taxonomy" id="1501239"/>
    <lineage>
        <taxon>Bacteria</taxon>
        <taxon>Bacillati</taxon>
        <taxon>Bacillota</taxon>
        <taxon>Bacilli</taxon>
        <taxon>Bacillales</taxon>
        <taxon>Bacillaceae</taxon>
        <taxon>Peribacillus</taxon>
    </lineage>
</organism>
<dbReference type="Pfam" id="PF05343">
    <property type="entry name" value="Peptidase_M42"/>
    <property type="match status" value="1"/>
</dbReference>
<dbReference type="Proteomes" id="UP000626697">
    <property type="component" value="Unassembled WGS sequence"/>
</dbReference>
<keyword evidence="5" id="KW-0378">Hydrolase</keyword>
<evidence type="ECO:0000256" key="4">
    <source>
        <dbReference type="ARBA" id="ARBA00022723"/>
    </source>
</evidence>